<sequence length="340" mass="38713">MPANSAEWEEALRVSSAHLATLQLRWALLEQGLFCQLPPDVVDYLEAVYVLNLDRNQQCEDQLAQLIPLLNRIGVQPVLLKGGAAIVGGLYPSSGERMISDLDLLIPARSLPEILAKLAEAGYQPHLSVGRELPDPVGFDTHHHYPPLISRDWSSSVELHVQPVLLPMLKFLPSEEVFRDAIPLAWRGGDCLLPSPTHFIIHNLVHAFLVNVQSHLQRLSIRQLFEFVLASKTYGERIDWNAVITRFDDLGRRSALQEYLALANICFDFAPPAGIELDDRDRRRARRYLTRLESDHRPRELAIKILYQLKRLGSLRQHPGKLRMLLTADFYTRMFDSLKV</sequence>
<dbReference type="Proteomes" id="UP000706151">
    <property type="component" value="Unassembled WGS sequence"/>
</dbReference>
<organism evidence="1 2">
    <name type="scientific">Candidatus Accumulibacter affinis</name>
    <dbReference type="NCBI Taxonomy" id="2954384"/>
    <lineage>
        <taxon>Bacteria</taxon>
        <taxon>Pseudomonadati</taxon>
        <taxon>Pseudomonadota</taxon>
        <taxon>Betaproteobacteria</taxon>
        <taxon>Candidatus Accumulibacter</taxon>
    </lineage>
</organism>
<dbReference type="Pfam" id="PF14907">
    <property type="entry name" value="NTP_transf_5"/>
    <property type="match status" value="1"/>
</dbReference>
<dbReference type="AlphaFoldDB" id="A0A935W4E6"/>
<dbReference type="InterPro" id="IPR039498">
    <property type="entry name" value="NTP_transf_5"/>
</dbReference>
<gene>
    <name evidence="1" type="ORF">IPK02_08760</name>
</gene>
<protein>
    <submittedName>
        <fullName evidence="1">Nucleotidyltransferase family protein</fullName>
    </submittedName>
</protein>
<comment type="caution">
    <text evidence="1">The sequence shown here is derived from an EMBL/GenBank/DDBJ whole genome shotgun (WGS) entry which is preliminary data.</text>
</comment>
<proteinExistence type="predicted"/>
<evidence type="ECO:0000313" key="2">
    <source>
        <dbReference type="Proteomes" id="UP000706151"/>
    </source>
</evidence>
<accession>A0A935W4E6</accession>
<evidence type="ECO:0000313" key="1">
    <source>
        <dbReference type="EMBL" id="MBK7954029.1"/>
    </source>
</evidence>
<name>A0A935W4E6_9PROT</name>
<dbReference type="EMBL" id="JADJOT010000008">
    <property type="protein sequence ID" value="MBK7954029.1"/>
    <property type="molecule type" value="Genomic_DNA"/>
</dbReference>
<reference evidence="1 2" key="1">
    <citation type="submission" date="2020-10" db="EMBL/GenBank/DDBJ databases">
        <title>Connecting structure to function with the recovery of over 1000 high-quality activated sludge metagenome-assembled genomes encoding full-length rRNA genes using long-read sequencing.</title>
        <authorList>
            <person name="Singleton C.M."/>
            <person name="Petriglieri F."/>
            <person name="Kristensen J.M."/>
            <person name="Kirkegaard R.H."/>
            <person name="Michaelsen T.Y."/>
            <person name="Andersen M.H."/>
            <person name="Karst S.M."/>
            <person name="Dueholm M.S."/>
            <person name="Nielsen P.H."/>
            <person name="Albertsen M."/>
        </authorList>
    </citation>
    <scope>NUCLEOTIDE SEQUENCE [LARGE SCALE GENOMIC DNA]</scope>
    <source>
        <strain evidence="1">Fred_18-Q3-R57-64_BAT3C.720</strain>
    </source>
</reference>